<dbReference type="GO" id="GO:0016020">
    <property type="term" value="C:membrane"/>
    <property type="evidence" value="ECO:0007669"/>
    <property type="project" value="InterPro"/>
</dbReference>
<gene>
    <name evidence="13" type="ORF">K1I37_20380</name>
</gene>
<evidence type="ECO:0000256" key="8">
    <source>
        <dbReference type="ARBA" id="ARBA00023018"/>
    </source>
</evidence>
<evidence type="ECO:0000256" key="9">
    <source>
        <dbReference type="ARBA" id="ARBA00023136"/>
    </source>
</evidence>
<evidence type="ECO:0000256" key="6">
    <source>
        <dbReference type="ARBA" id="ARBA00022833"/>
    </source>
</evidence>
<dbReference type="OrthoDB" id="9790544at2"/>
<keyword evidence="8" id="KW-0770">Synapse</keyword>
<comment type="subcellular location">
    <subcellularLocation>
        <location evidence="2">Cytoplasmic vesicle</location>
        <location evidence="2">Secretory vesicle</location>
        <location evidence="2">Synaptic vesicle membrane</location>
        <topology evidence="2">Multi-pass membrane protein</topology>
    </subcellularLocation>
    <subcellularLocation>
        <location evidence="1">Early endosome membrane</location>
    </subcellularLocation>
</comment>
<keyword evidence="10" id="KW-0968">Cytoplasmic vesicle</keyword>
<evidence type="ECO:0000256" key="3">
    <source>
        <dbReference type="ARBA" id="ARBA00008731"/>
    </source>
</evidence>
<dbReference type="EMBL" id="CP080467">
    <property type="protein sequence ID" value="UNO50969.1"/>
    <property type="molecule type" value="Genomic_DNA"/>
</dbReference>
<dbReference type="Gene3D" id="1.20.1510.10">
    <property type="entry name" value="Cation efflux protein transmembrane domain"/>
    <property type="match status" value="1"/>
</dbReference>
<evidence type="ECO:0000256" key="7">
    <source>
        <dbReference type="ARBA" id="ARBA00022989"/>
    </source>
</evidence>
<dbReference type="AlphaFoldDB" id="A0A9E6ZS65"/>
<keyword evidence="6" id="KW-0862">Zinc</keyword>
<keyword evidence="9 11" id="KW-0472">Membrane</keyword>
<keyword evidence="7 11" id="KW-1133">Transmembrane helix</keyword>
<evidence type="ECO:0000256" key="2">
    <source>
        <dbReference type="ARBA" id="ARBA00004644"/>
    </source>
</evidence>
<sequence length="215" mass="22893">MRQHAISVRKGVYIELISVFWMIVEAVVAIGAGVAAHSLALIAFGADSVIELVAGMVLLWRLTIEMNGASVYRVERAEKVSSWVVGVALWLLAVYIVVAAIHEWWTHHGAESSGLGIGLAIVSGILMPILSGAKKRIGSTIGSKALRADGACSIVCAYMAWFVLGGVVLTALLGWWWIDSIAALALVYFVVKEGFEAIQEARGVPDACGCGCHDD</sequence>
<keyword evidence="5" id="KW-0967">Endosome</keyword>
<feature type="transmembrane region" description="Helical" evidence="11">
    <location>
        <begin position="39"/>
        <end position="60"/>
    </location>
</feature>
<dbReference type="KEGG" id="aaco:K1I37_20380"/>
<accession>A0A9E6ZS65</accession>
<dbReference type="InterPro" id="IPR026765">
    <property type="entry name" value="Tmem163"/>
</dbReference>
<dbReference type="GO" id="GO:0008324">
    <property type="term" value="F:monoatomic cation transmembrane transporter activity"/>
    <property type="evidence" value="ECO:0007669"/>
    <property type="project" value="InterPro"/>
</dbReference>
<feature type="transmembrane region" description="Helical" evidence="11">
    <location>
        <begin position="113"/>
        <end position="133"/>
    </location>
</feature>
<evidence type="ECO:0000256" key="1">
    <source>
        <dbReference type="ARBA" id="ARBA00004146"/>
    </source>
</evidence>
<dbReference type="Pfam" id="PF01545">
    <property type="entry name" value="Cation_efflux"/>
    <property type="match status" value="1"/>
</dbReference>
<keyword evidence="14" id="KW-1185">Reference proteome</keyword>
<feature type="transmembrane region" description="Helical" evidence="11">
    <location>
        <begin position="145"/>
        <end position="168"/>
    </location>
</feature>
<dbReference type="PANTHER" id="PTHR31937:SF2">
    <property type="entry name" value="TRANSMEMBRANE PROTEIN 163"/>
    <property type="match status" value="1"/>
</dbReference>
<protein>
    <submittedName>
        <fullName evidence="13">Cation transporter</fullName>
    </submittedName>
</protein>
<dbReference type="SUPFAM" id="SSF161111">
    <property type="entry name" value="Cation efflux protein transmembrane domain-like"/>
    <property type="match status" value="1"/>
</dbReference>
<feature type="domain" description="Cation efflux protein transmembrane" evidence="12">
    <location>
        <begin position="17"/>
        <end position="201"/>
    </location>
</feature>
<dbReference type="InterPro" id="IPR058533">
    <property type="entry name" value="Cation_efflux_TM"/>
</dbReference>
<evidence type="ECO:0000256" key="5">
    <source>
        <dbReference type="ARBA" id="ARBA00022753"/>
    </source>
</evidence>
<dbReference type="Proteomes" id="UP000829401">
    <property type="component" value="Chromosome"/>
</dbReference>
<evidence type="ECO:0000313" key="14">
    <source>
        <dbReference type="Proteomes" id="UP000829401"/>
    </source>
</evidence>
<dbReference type="GO" id="GO:0031410">
    <property type="term" value="C:cytoplasmic vesicle"/>
    <property type="evidence" value="ECO:0007669"/>
    <property type="project" value="UniProtKB-KW"/>
</dbReference>
<evidence type="ECO:0000259" key="12">
    <source>
        <dbReference type="Pfam" id="PF01545"/>
    </source>
</evidence>
<reference evidence="14" key="1">
    <citation type="journal article" date="2022" name="G3 (Bethesda)">
        <title>Unveiling the complete genome sequence of Alicyclobacillus acidoterrestris DSM 3922T, a taint-producing strain.</title>
        <authorList>
            <person name="Leonardo I.C."/>
            <person name="Barreto Crespo M.T."/>
            <person name="Gaspar F.B."/>
        </authorList>
    </citation>
    <scope>NUCLEOTIDE SEQUENCE [LARGE SCALE GENOMIC DNA]</scope>
    <source>
        <strain evidence="14">DSM 3922</strain>
    </source>
</reference>
<evidence type="ECO:0000256" key="11">
    <source>
        <dbReference type="SAM" id="Phobius"/>
    </source>
</evidence>
<evidence type="ECO:0000256" key="4">
    <source>
        <dbReference type="ARBA" id="ARBA00022692"/>
    </source>
</evidence>
<dbReference type="InterPro" id="IPR027469">
    <property type="entry name" value="Cation_efflux_TMD_sf"/>
</dbReference>
<organism evidence="13 14">
    <name type="scientific">Alicyclobacillus acidoterrestris (strain ATCC 49025 / DSM 3922 / CIP 106132 / NCIMB 13137 / GD3B)</name>
    <dbReference type="NCBI Taxonomy" id="1356854"/>
    <lineage>
        <taxon>Bacteria</taxon>
        <taxon>Bacillati</taxon>
        <taxon>Bacillota</taxon>
        <taxon>Bacilli</taxon>
        <taxon>Bacillales</taxon>
        <taxon>Alicyclobacillaceae</taxon>
        <taxon>Alicyclobacillus</taxon>
    </lineage>
</organism>
<keyword evidence="4 11" id="KW-0812">Transmembrane</keyword>
<dbReference type="PANTHER" id="PTHR31937">
    <property type="entry name" value="TRANSMEMBRANE PROTEIN 163"/>
    <property type="match status" value="1"/>
</dbReference>
<evidence type="ECO:0000256" key="10">
    <source>
        <dbReference type="ARBA" id="ARBA00023329"/>
    </source>
</evidence>
<name>A0A9E6ZS65_ALIAG</name>
<feature type="transmembrane region" description="Helical" evidence="11">
    <location>
        <begin position="80"/>
        <end position="101"/>
    </location>
</feature>
<evidence type="ECO:0000313" key="13">
    <source>
        <dbReference type="EMBL" id="UNO50969.1"/>
    </source>
</evidence>
<feature type="transmembrane region" description="Helical" evidence="11">
    <location>
        <begin position="12"/>
        <end position="33"/>
    </location>
</feature>
<dbReference type="RefSeq" id="WP_031217868.1">
    <property type="nucleotide sequence ID" value="NZ_AURB01000046.1"/>
</dbReference>
<comment type="similarity">
    <text evidence="3">Belongs to the TMEM163 family.</text>
</comment>
<proteinExistence type="inferred from homology"/>